<keyword evidence="2" id="KW-0393">Immunoglobulin domain</keyword>
<dbReference type="CDD" id="cd00096">
    <property type="entry name" value="Ig"/>
    <property type="match status" value="5"/>
</dbReference>
<dbReference type="GO" id="GO:0050808">
    <property type="term" value="P:synapse organization"/>
    <property type="evidence" value="ECO:0007669"/>
    <property type="project" value="TreeGrafter"/>
</dbReference>
<dbReference type="GO" id="GO:0043025">
    <property type="term" value="C:neuronal cell body"/>
    <property type="evidence" value="ECO:0007669"/>
    <property type="project" value="TreeGrafter"/>
</dbReference>
<dbReference type="FunFam" id="2.60.40.10:FF:000706">
    <property type="entry name" value="Hemicentin 1"/>
    <property type="match status" value="1"/>
</dbReference>
<feature type="domain" description="Ig-like" evidence="3">
    <location>
        <begin position="642"/>
        <end position="729"/>
    </location>
</feature>
<protein>
    <submittedName>
        <fullName evidence="4">Hemicentin-2</fullName>
    </submittedName>
</protein>
<dbReference type="PANTHER" id="PTHR45080">
    <property type="entry name" value="CONTACTIN 5"/>
    <property type="match status" value="1"/>
</dbReference>
<dbReference type="Gene3D" id="2.60.40.10">
    <property type="entry name" value="Immunoglobulins"/>
    <property type="match status" value="18"/>
</dbReference>
<dbReference type="FunFam" id="2.60.40.10:FF:000186">
    <property type="entry name" value="Hemicentin 1"/>
    <property type="match status" value="1"/>
</dbReference>
<evidence type="ECO:0000313" key="5">
    <source>
        <dbReference type="Proteomes" id="UP000324632"/>
    </source>
</evidence>
<feature type="domain" description="Ig-like" evidence="3">
    <location>
        <begin position="546"/>
        <end position="637"/>
    </location>
</feature>
<feature type="domain" description="Ig-like" evidence="3">
    <location>
        <begin position="919"/>
        <end position="1011"/>
    </location>
</feature>
<dbReference type="InterPro" id="IPR003599">
    <property type="entry name" value="Ig_sub"/>
</dbReference>
<evidence type="ECO:0000313" key="4">
    <source>
        <dbReference type="EMBL" id="KAA0713883.1"/>
    </source>
</evidence>
<dbReference type="InterPro" id="IPR013098">
    <property type="entry name" value="Ig_I-set"/>
</dbReference>
<dbReference type="GO" id="GO:0008046">
    <property type="term" value="F:axon guidance receptor activity"/>
    <property type="evidence" value="ECO:0007669"/>
    <property type="project" value="TreeGrafter"/>
</dbReference>
<feature type="domain" description="Ig-like" evidence="3">
    <location>
        <begin position="1423"/>
        <end position="1548"/>
    </location>
</feature>
<dbReference type="FunFam" id="2.60.40.10:FF:001348">
    <property type="entry name" value="Hemicentin 2"/>
    <property type="match status" value="1"/>
</dbReference>
<dbReference type="Pfam" id="PF13927">
    <property type="entry name" value="Ig_3"/>
    <property type="match status" value="2"/>
</dbReference>
<proteinExistence type="predicted"/>
<organism evidence="4 5">
    <name type="scientific">Triplophysa tibetana</name>
    <dbReference type="NCBI Taxonomy" id="1572043"/>
    <lineage>
        <taxon>Eukaryota</taxon>
        <taxon>Metazoa</taxon>
        <taxon>Chordata</taxon>
        <taxon>Craniata</taxon>
        <taxon>Vertebrata</taxon>
        <taxon>Euteleostomi</taxon>
        <taxon>Actinopterygii</taxon>
        <taxon>Neopterygii</taxon>
        <taxon>Teleostei</taxon>
        <taxon>Ostariophysi</taxon>
        <taxon>Cypriniformes</taxon>
        <taxon>Nemacheilidae</taxon>
        <taxon>Triplophysa</taxon>
    </lineage>
</organism>
<feature type="domain" description="Ig-like" evidence="3">
    <location>
        <begin position="144"/>
        <end position="235"/>
    </location>
</feature>
<evidence type="ECO:0000259" key="3">
    <source>
        <dbReference type="PROSITE" id="PS50835"/>
    </source>
</evidence>
<feature type="domain" description="Ig-like" evidence="3">
    <location>
        <begin position="826"/>
        <end position="914"/>
    </location>
</feature>
<feature type="domain" description="Ig-like" evidence="3">
    <location>
        <begin position="240"/>
        <end position="328"/>
    </location>
</feature>
<comment type="caution">
    <text evidence="4">The sequence shown here is derived from an EMBL/GenBank/DDBJ whole genome shotgun (WGS) entry which is preliminary data.</text>
</comment>
<dbReference type="EMBL" id="SOYY01000012">
    <property type="protein sequence ID" value="KAA0713883.1"/>
    <property type="molecule type" value="Genomic_DNA"/>
</dbReference>
<dbReference type="InterPro" id="IPR050958">
    <property type="entry name" value="Cell_Adh-Cytoskel_Orgn"/>
</dbReference>
<dbReference type="SMART" id="SM00408">
    <property type="entry name" value="IGc2"/>
    <property type="match status" value="16"/>
</dbReference>
<reference evidence="4 5" key="1">
    <citation type="journal article" date="2019" name="Mol. Ecol. Resour.">
        <title>Chromosome-level genome assembly of Triplophysa tibetana, a fish adapted to the harsh high-altitude environment of the Tibetan Plateau.</title>
        <authorList>
            <person name="Yang X."/>
            <person name="Liu H."/>
            <person name="Ma Z."/>
            <person name="Zou Y."/>
            <person name="Zou M."/>
            <person name="Mao Y."/>
            <person name="Li X."/>
            <person name="Wang H."/>
            <person name="Chen T."/>
            <person name="Wang W."/>
            <person name="Yang R."/>
        </authorList>
    </citation>
    <scope>NUCLEOTIDE SEQUENCE [LARGE SCALE GENOMIC DNA]</scope>
    <source>
        <strain evidence="4">TTIB1903HZAU</strain>
        <tissue evidence="4">Muscle</tissue>
    </source>
</reference>
<dbReference type="FunFam" id="2.60.40.10:FF:000032">
    <property type="entry name" value="palladin isoform X1"/>
    <property type="match status" value="1"/>
</dbReference>
<keyword evidence="5" id="KW-1185">Reference proteome</keyword>
<feature type="domain" description="Ig-like" evidence="3">
    <location>
        <begin position="1014"/>
        <end position="1103"/>
    </location>
</feature>
<dbReference type="SMART" id="SM00406">
    <property type="entry name" value="IGv"/>
    <property type="match status" value="8"/>
</dbReference>
<gene>
    <name evidence="4" type="ORF">E1301_Tti010016</name>
</gene>
<evidence type="ECO:0000256" key="2">
    <source>
        <dbReference type="ARBA" id="ARBA00023319"/>
    </source>
</evidence>
<dbReference type="InterPro" id="IPR013106">
    <property type="entry name" value="Ig_V-set"/>
</dbReference>
<dbReference type="InterPro" id="IPR003598">
    <property type="entry name" value="Ig_sub2"/>
</dbReference>
<name>A0A5A9NW90_9TELE</name>
<dbReference type="GO" id="GO:0007156">
    <property type="term" value="P:homophilic cell adhesion via plasma membrane adhesion molecules"/>
    <property type="evidence" value="ECO:0007669"/>
    <property type="project" value="TreeGrafter"/>
</dbReference>
<dbReference type="InterPro" id="IPR036179">
    <property type="entry name" value="Ig-like_dom_sf"/>
</dbReference>
<dbReference type="InterPro" id="IPR013783">
    <property type="entry name" value="Ig-like_fold"/>
</dbReference>
<dbReference type="FunFam" id="2.60.40.10:FF:000285">
    <property type="entry name" value="Hemicentin 1"/>
    <property type="match status" value="3"/>
</dbReference>
<dbReference type="GO" id="GO:0005886">
    <property type="term" value="C:plasma membrane"/>
    <property type="evidence" value="ECO:0007669"/>
    <property type="project" value="TreeGrafter"/>
</dbReference>
<feature type="domain" description="Ig-like" evidence="3">
    <location>
        <begin position="1293"/>
        <end position="1418"/>
    </location>
</feature>
<feature type="domain" description="Ig-like" evidence="3">
    <location>
        <begin position="1108"/>
        <end position="1196"/>
    </location>
</feature>
<dbReference type="GO" id="GO:0030424">
    <property type="term" value="C:axon"/>
    <property type="evidence" value="ECO:0007669"/>
    <property type="project" value="TreeGrafter"/>
</dbReference>
<dbReference type="PROSITE" id="PS50835">
    <property type="entry name" value="IG_LIKE"/>
    <property type="match status" value="16"/>
</dbReference>
<keyword evidence="1" id="KW-1015">Disulfide bond</keyword>
<feature type="domain" description="Ig-like" evidence="3">
    <location>
        <begin position="1553"/>
        <end position="1638"/>
    </location>
</feature>
<dbReference type="InterPro" id="IPR007110">
    <property type="entry name" value="Ig-like_dom"/>
</dbReference>
<feature type="domain" description="Ig-like" evidence="3">
    <location>
        <begin position="52"/>
        <end position="140"/>
    </location>
</feature>
<feature type="domain" description="Ig-like" evidence="3">
    <location>
        <begin position="734"/>
        <end position="822"/>
    </location>
</feature>
<sequence>MERSENGVSAAEDGSLVIGSASASHSGDFKCVATNEAGTVERKTRLKVNVPPEIQDDGQPVNLTVTLKQPLTLGCDASGIPTPTIMWTKDNRPVLETPGVYLQNGKRLLKIYRVQNNHAGRFSCTVQNSAGEARREYTIEVQAPPVISGSSGVQELTVMAGQQVDMQCKVSGRPVPKVEWTQDGEVLSRNGYPHVEFLEKGQVLRVKSVMPRDRGLYKCVASNNAGTQTRQFRVNVQAAPSIRDASENSEVNVVLGFPAVLHCEVEGIPVPKITWLKDNQPIVSSPQLTYTQGGQALHVAAARGGDAGAYTCRATNPAGTAYRHHTLRILVPPQIEGDSTTLNFGRKHEKVKINGTLTLSCLAKGFPEPATQWFKDGQLLNENTHTGLRVDRHMLHIENAMLSHEGQYTCVATNTAGEDNRDFHLIIQVPPIFHRVVNSAAGFTLGEREGDEEDPDRNEGMVERREVVLGHSVSLSCESNAIPPPRLSWYRQGRQLTSSDGVVLLPGGQVLQIPRVQLEDAGRYTCQAVNEAGEDQMHYDLDVLVPPVIDGQADEFMQDVGAVVNSTVSLRCDVTGNPTPSVSWLKDGLPLYSSPDHQILEDGKLLEILNVQVSDTATYQCLAENKAGTVERLYSLSVQVPPRIVGSQEEDLSVVEGHMISLLCDVQAYPPPDIIWTKDGQLLEFTSGMHILPGGQMLQLHRAGQQDAGQYVCTATNTAGQDQKSIVLTVYDLPILVPLLDKESEVMTPQVGSSLLLRCEAHGIPEPEVTWYRNGLQLTAGNGLRMQRQQLEIVGVQVADGGVYTCKVSNIAGQVDRTFRVTVHVPPVMEGPLHETVTQNLGSHITLICEVSGLPVPSISWLKDGSPVESSLKWNWSMRGNRLELGPLQLSHAGTYTCIAKNSDGQTQKDYLVTVQASPSIIDSGHLSKFSAPVGEELILECQVVGTPTPKISWLRNGITLEEGNTEHIDITPDGSTLKLMNIKSDDSGTYTCLAVSSAGQDSKIYNLIVSVPPSIIGETSVPRQVHTTQHSVVTLECKATGNPQPQISWMRDGHPLLLSPRIRLLSADSVLRISPVQLSDSGIFTCVARSHGGLAELNFDLQVQAPPAVERTEPTEQVAVVQGSSVTLTCEARGVPPPTLSWLKDGLPLSLHRNLLLDGQETRFLLSDVGPSEAGLYSCVASNQAGSSTKTFNLTVLVPPTLLGSNDIRTVSVPAKGHLTLECQTDGDPPPEIEWYKDDVKLQLGGRIQTIVGGQYLEIEDVRTHDGGQYSCVVTNMAGSTSLFFTVEIIFPPVIRPGSSLIIAHVTQDAVMPCEVEEGLSSSVLWRKDGGAVPLHNGRFVAPDTLINIRQHCGNIMNYSSLLGVFTYIIQSLLEHRITLLSEGSLSIESVQLSDAGRYYCSVSNQAGSDHRGMDLKVYVGPSISPGPYNVTVVMGQRAVLSCESTGTPAPKVSWKRNVPPAIKDDVSSVTAVKMSPVVLPCQATGRPDPIVSWNKNWMQLGARGGSYRVLPTGALEILSATPSHAGKYTCSARNSVGVAYKHITLTVQEPPEIRPMAEEVQAVLHHSVVLPCEVHGFPRPTITWQREGFTVATDHRLAVLSNGALKFSRVTLGDAGTYQCLAQNEAGTAMGRTNLILQGTWVF</sequence>
<dbReference type="SUPFAM" id="SSF48726">
    <property type="entry name" value="Immunoglobulin"/>
    <property type="match status" value="17"/>
</dbReference>
<dbReference type="SMART" id="SM00409">
    <property type="entry name" value="IG"/>
    <property type="match status" value="17"/>
</dbReference>
<feature type="domain" description="Ig-like" evidence="3">
    <location>
        <begin position="1201"/>
        <end position="1289"/>
    </location>
</feature>
<dbReference type="Proteomes" id="UP000324632">
    <property type="component" value="Chromosome 12"/>
</dbReference>
<dbReference type="Pfam" id="PF07679">
    <property type="entry name" value="I-set"/>
    <property type="match status" value="13"/>
</dbReference>
<dbReference type="FunFam" id="2.60.40.10:FF:000130">
    <property type="entry name" value="Hemicentin 1"/>
    <property type="match status" value="6"/>
</dbReference>
<feature type="domain" description="Ig-like" evidence="3">
    <location>
        <begin position="455"/>
        <end position="542"/>
    </location>
</feature>
<dbReference type="FunFam" id="2.60.40.10:FF:000503">
    <property type="entry name" value="Hemicentin 1"/>
    <property type="match status" value="2"/>
</dbReference>
<dbReference type="PANTHER" id="PTHR45080:SF28">
    <property type="entry name" value="HEMICENTIN-2"/>
    <property type="match status" value="1"/>
</dbReference>
<feature type="domain" description="Ig-like" evidence="3">
    <location>
        <begin position="333"/>
        <end position="424"/>
    </location>
</feature>
<evidence type="ECO:0000256" key="1">
    <source>
        <dbReference type="ARBA" id="ARBA00023157"/>
    </source>
</evidence>
<accession>A0A5A9NW90</accession>